<feature type="domain" description="BTB" evidence="2">
    <location>
        <begin position="14"/>
        <end position="121"/>
    </location>
</feature>
<dbReference type="InterPro" id="IPR011333">
    <property type="entry name" value="SKP1/BTB/POZ_sf"/>
</dbReference>
<dbReference type="Proteomes" id="UP001438707">
    <property type="component" value="Unassembled WGS sequence"/>
</dbReference>
<dbReference type="SUPFAM" id="SSF54695">
    <property type="entry name" value="POZ domain"/>
    <property type="match status" value="1"/>
</dbReference>
<dbReference type="EMBL" id="JALJOS010000020">
    <property type="protein sequence ID" value="KAK9826578.1"/>
    <property type="molecule type" value="Genomic_DNA"/>
</dbReference>
<proteinExistence type="predicted"/>
<organism evidence="3 4">
    <name type="scientific">Apatococcus lobatus</name>
    <dbReference type="NCBI Taxonomy" id="904363"/>
    <lineage>
        <taxon>Eukaryota</taxon>
        <taxon>Viridiplantae</taxon>
        <taxon>Chlorophyta</taxon>
        <taxon>core chlorophytes</taxon>
        <taxon>Trebouxiophyceae</taxon>
        <taxon>Chlorellales</taxon>
        <taxon>Chlorellaceae</taxon>
        <taxon>Apatococcus</taxon>
    </lineage>
</organism>
<comment type="caution">
    <text evidence="3">The sequence shown here is derived from an EMBL/GenBank/DDBJ whole genome shotgun (WGS) entry which is preliminary data.</text>
</comment>
<reference evidence="3 4" key="1">
    <citation type="journal article" date="2024" name="Nat. Commun.">
        <title>Phylogenomics reveals the evolutionary origins of lichenization in chlorophyte algae.</title>
        <authorList>
            <person name="Puginier C."/>
            <person name="Libourel C."/>
            <person name="Otte J."/>
            <person name="Skaloud P."/>
            <person name="Haon M."/>
            <person name="Grisel S."/>
            <person name="Petersen M."/>
            <person name="Berrin J.G."/>
            <person name="Delaux P.M."/>
            <person name="Dal Grande F."/>
            <person name="Keller J."/>
        </authorList>
    </citation>
    <scope>NUCLEOTIDE SEQUENCE [LARGE SCALE GENOMIC DNA]</scope>
    <source>
        <strain evidence="3 4">SAG 2145</strain>
    </source>
</reference>
<dbReference type="Gene3D" id="3.30.710.10">
    <property type="entry name" value="Potassium Channel Kv1.1, Chain A"/>
    <property type="match status" value="1"/>
</dbReference>
<name>A0AAW1QYD9_9CHLO</name>
<keyword evidence="4" id="KW-1185">Reference proteome</keyword>
<evidence type="ECO:0000256" key="1">
    <source>
        <dbReference type="ARBA" id="ARBA00004906"/>
    </source>
</evidence>
<dbReference type="Pfam" id="PF00651">
    <property type="entry name" value="BTB"/>
    <property type="match status" value="1"/>
</dbReference>
<evidence type="ECO:0000313" key="4">
    <source>
        <dbReference type="Proteomes" id="UP001438707"/>
    </source>
</evidence>
<dbReference type="AlphaFoldDB" id="A0AAW1QYD9"/>
<sequence>MKLTYLEHTAPGYEDLADLTFVVKAKRLPVHSQLLARESRVIADLLRSLDQPPTWRSPFVLEEGAHFECEVEELLLFLNVIYRNSGDSAAPASVAEACAVYRLADFFDANRVLERASGYLRQPPHNILTATVGQNSPVRWLLVADRLKLHEFGKVCLTFILLHFDTLCDDPLLEDLPAALLLELLRRTHQRVPKTQKPIPLRALPSHFPMMQ</sequence>
<dbReference type="InterPro" id="IPR000210">
    <property type="entry name" value="BTB/POZ_dom"/>
</dbReference>
<protein>
    <recommendedName>
        <fullName evidence="2">BTB domain-containing protein</fullName>
    </recommendedName>
</protein>
<accession>A0AAW1QYD9</accession>
<evidence type="ECO:0000313" key="3">
    <source>
        <dbReference type="EMBL" id="KAK9826578.1"/>
    </source>
</evidence>
<comment type="pathway">
    <text evidence="1">Protein modification; protein ubiquitination.</text>
</comment>
<gene>
    <name evidence="3" type="ORF">WJX74_003856</name>
</gene>
<evidence type="ECO:0000259" key="2">
    <source>
        <dbReference type="Pfam" id="PF00651"/>
    </source>
</evidence>